<evidence type="ECO:0000256" key="1">
    <source>
        <dbReference type="SAM" id="SignalP"/>
    </source>
</evidence>
<feature type="chain" id="PRO_5045613404" evidence="1">
    <location>
        <begin position="27"/>
        <end position="152"/>
    </location>
</feature>
<comment type="caution">
    <text evidence="2">The sequence shown here is derived from an EMBL/GenBank/DDBJ whole genome shotgun (WGS) entry which is preliminary data.</text>
</comment>
<feature type="signal peptide" evidence="1">
    <location>
        <begin position="1"/>
        <end position="26"/>
    </location>
</feature>
<name>A0ABV8UKV5_9PROT</name>
<dbReference type="RefSeq" id="WP_382421807.1">
    <property type="nucleotide sequence ID" value="NZ_JBHSCW010000003.1"/>
</dbReference>
<organism evidence="2 3">
    <name type="scientific">Fodinicurvata halophila</name>
    <dbReference type="NCBI Taxonomy" id="1419723"/>
    <lineage>
        <taxon>Bacteria</taxon>
        <taxon>Pseudomonadati</taxon>
        <taxon>Pseudomonadota</taxon>
        <taxon>Alphaproteobacteria</taxon>
        <taxon>Rhodospirillales</taxon>
        <taxon>Rhodovibrionaceae</taxon>
        <taxon>Fodinicurvata</taxon>
    </lineage>
</organism>
<sequence>MFKKACKVFFTLSVIIILGLPVVAQEAERSQLTIETATGETHEFEVELADTNAERAQGLMFRRSLEEGTGMFFLYPRSQRISMWMKNTLIPLDIIFIDEGGQIVRIAQRTIPESTTSIPSGGPAKAVLEVNAGVTQRLGIDEGDQVHHPALQ</sequence>
<keyword evidence="1" id="KW-0732">Signal</keyword>
<dbReference type="PANTHER" id="PTHR37953:SF1">
    <property type="entry name" value="UPF0127 PROTEIN MJ1496"/>
    <property type="match status" value="1"/>
</dbReference>
<accession>A0ABV8UKV5</accession>
<proteinExistence type="predicted"/>
<protein>
    <submittedName>
        <fullName evidence="2">DUF192 domain-containing protein</fullName>
    </submittedName>
</protein>
<evidence type="ECO:0000313" key="3">
    <source>
        <dbReference type="Proteomes" id="UP001595799"/>
    </source>
</evidence>
<keyword evidence="3" id="KW-1185">Reference proteome</keyword>
<gene>
    <name evidence="2" type="ORF">ACFOW6_07980</name>
</gene>
<dbReference type="Pfam" id="PF02643">
    <property type="entry name" value="DUF192"/>
    <property type="match status" value="1"/>
</dbReference>
<dbReference type="EMBL" id="JBHSCW010000003">
    <property type="protein sequence ID" value="MFC4351476.1"/>
    <property type="molecule type" value="Genomic_DNA"/>
</dbReference>
<reference evidence="3" key="1">
    <citation type="journal article" date="2019" name="Int. J. Syst. Evol. Microbiol.">
        <title>The Global Catalogue of Microorganisms (GCM) 10K type strain sequencing project: providing services to taxonomists for standard genome sequencing and annotation.</title>
        <authorList>
            <consortium name="The Broad Institute Genomics Platform"/>
            <consortium name="The Broad Institute Genome Sequencing Center for Infectious Disease"/>
            <person name="Wu L."/>
            <person name="Ma J."/>
        </authorList>
    </citation>
    <scope>NUCLEOTIDE SEQUENCE [LARGE SCALE GENOMIC DNA]</scope>
    <source>
        <strain evidence="3">CECT 8472</strain>
    </source>
</reference>
<dbReference type="InterPro" id="IPR003795">
    <property type="entry name" value="DUF192"/>
</dbReference>
<dbReference type="PANTHER" id="PTHR37953">
    <property type="entry name" value="UPF0127 PROTEIN MJ1496"/>
    <property type="match status" value="1"/>
</dbReference>
<dbReference type="InterPro" id="IPR038695">
    <property type="entry name" value="Saro_0823-like_sf"/>
</dbReference>
<dbReference type="Proteomes" id="UP001595799">
    <property type="component" value="Unassembled WGS sequence"/>
</dbReference>
<dbReference type="Gene3D" id="2.60.120.1140">
    <property type="entry name" value="Protein of unknown function DUF192"/>
    <property type="match status" value="1"/>
</dbReference>
<evidence type="ECO:0000313" key="2">
    <source>
        <dbReference type="EMBL" id="MFC4351476.1"/>
    </source>
</evidence>